<dbReference type="InterPro" id="IPR029068">
    <property type="entry name" value="Glyas_Bleomycin-R_OHBP_Dase"/>
</dbReference>
<dbReference type="EMBL" id="JARZHI010000007">
    <property type="protein sequence ID" value="MDI1430110.1"/>
    <property type="molecule type" value="Genomic_DNA"/>
</dbReference>
<gene>
    <name evidence="2" type="ORF">QHF89_11410</name>
</gene>
<dbReference type="Proteomes" id="UP001160301">
    <property type="component" value="Unassembled WGS sequence"/>
</dbReference>
<dbReference type="Gene3D" id="3.10.180.10">
    <property type="entry name" value="2,3-Dihydroxybiphenyl 1,2-Dioxygenase, domain 1"/>
    <property type="match status" value="1"/>
</dbReference>
<dbReference type="PROSITE" id="PS51819">
    <property type="entry name" value="VOC"/>
    <property type="match status" value="1"/>
</dbReference>
<dbReference type="RefSeq" id="WP_284720368.1">
    <property type="nucleotide sequence ID" value="NZ_JARZHI010000007.1"/>
</dbReference>
<comment type="caution">
    <text evidence="2">The sequence shown here is derived from an EMBL/GenBank/DDBJ whole genome shotgun (WGS) entry which is preliminary data.</text>
</comment>
<evidence type="ECO:0000259" key="1">
    <source>
        <dbReference type="PROSITE" id="PS51819"/>
    </source>
</evidence>
<proteinExistence type="predicted"/>
<name>A0ABT6NP60_9BACT</name>
<evidence type="ECO:0000313" key="3">
    <source>
        <dbReference type="Proteomes" id="UP001160301"/>
    </source>
</evidence>
<dbReference type="InterPro" id="IPR004360">
    <property type="entry name" value="Glyas_Fos-R_dOase_dom"/>
</dbReference>
<dbReference type="InterPro" id="IPR026275">
    <property type="entry name" value="Glyoxalase/dOase/EhpR"/>
</dbReference>
<dbReference type="Pfam" id="PF00903">
    <property type="entry name" value="Glyoxalase"/>
    <property type="match status" value="1"/>
</dbReference>
<feature type="domain" description="VOC" evidence="1">
    <location>
        <begin position="7"/>
        <end position="123"/>
    </location>
</feature>
<keyword evidence="3" id="KW-1185">Reference proteome</keyword>
<dbReference type="PIRSF" id="PIRSF039020">
    <property type="entry name" value="EhpR"/>
    <property type="match status" value="1"/>
</dbReference>
<evidence type="ECO:0000313" key="2">
    <source>
        <dbReference type="EMBL" id="MDI1430110.1"/>
    </source>
</evidence>
<protein>
    <submittedName>
        <fullName evidence="2">VOC family protein</fullName>
    </submittedName>
</protein>
<organism evidence="2 3">
    <name type="scientific">Polyangium sorediatum</name>
    <dbReference type="NCBI Taxonomy" id="889274"/>
    <lineage>
        <taxon>Bacteria</taxon>
        <taxon>Pseudomonadati</taxon>
        <taxon>Myxococcota</taxon>
        <taxon>Polyangia</taxon>
        <taxon>Polyangiales</taxon>
        <taxon>Polyangiaceae</taxon>
        <taxon>Polyangium</taxon>
    </lineage>
</organism>
<sequence length="128" mass="14312">MEMPMRTLNYLLLSVREPLQSAELYSKLLGCEPVEQGKTFVLYVLPTGLKIGLWRADDVEPAPKPAGGVEISFSEPSKEAVRATYAAWTQLGLKVVQEPTDMDFGFTFVVEDPDGHRLRPFVLAMNPR</sequence>
<reference evidence="2 3" key="1">
    <citation type="submission" date="2023-04" db="EMBL/GenBank/DDBJ databases">
        <title>The genome sequence of Polyangium sorediatum DSM14670.</title>
        <authorList>
            <person name="Zhang X."/>
        </authorList>
    </citation>
    <scope>NUCLEOTIDE SEQUENCE [LARGE SCALE GENOMIC DNA]</scope>
    <source>
        <strain evidence="2 3">DSM 14670</strain>
    </source>
</reference>
<dbReference type="InterPro" id="IPR037523">
    <property type="entry name" value="VOC_core"/>
</dbReference>
<dbReference type="SUPFAM" id="SSF54593">
    <property type="entry name" value="Glyoxalase/Bleomycin resistance protein/Dihydroxybiphenyl dioxygenase"/>
    <property type="match status" value="1"/>
</dbReference>
<accession>A0ABT6NP60</accession>